<dbReference type="Pfam" id="PF00172">
    <property type="entry name" value="Zn_clus"/>
    <property type="match status" value="1"/>
</dbReference>
<dbReference type="HOGENOM" id="CLU_700211_0_0_1"/>
<evidence type="ECO:0000259" key="6">
    <source>
        <dbReference type="PROSITE" id="PS50048"/>
    </source>
</evidence>
<reference evidence="8" key="1">
    <citation type="journal article" date="2012" name="MBio">
        <title>Comparative genome analysis of Trichophyton rubrum and related dermatophytes reveals candidate genes involved in infection.</title>
        <authorList>
            <person name="Martinez D.A."/>
            <person name="Oliver B.G."/>
            <person name="Graeser Y."/>
            <person name="Goldberg J.M."/>
            <person name="Li W."/>
            <person name="Martinez-Rossi N.M."/>
            <person name="Monod M."/>
            <person name="Shelest E."/>
            <person name="Barton R.C."/>
            <person name="Birch E."/>
            <person name="Brakhage A.A."/>
            <person name="Chen Z."/>
            <person name="Gurr S.J."/>
            <person name="Heiman D."/>
            <person name="Heitman J."/>
            <person name="Kosti I."/>
            <person name="Rossi A."/>
            <person name="Saif S."/>
            <person name="Samalova M."/>
            <person name="Saunders C.W."/>
            <person name="Shea T."/>
            <person name="Summerbell R.C."/>
            <person name="Xu J."/>
            <person name="Young S."/>
            <person name="Zeng Q."/>
            <person name="Birren B.W."/>
            <person name="Cuomo C.A."/>
            <person name="White T.C."/>
        </authorList>
    </citation>
    <scope>NUCLEOTIDE SEQUENCE [LARGE SCALE GENOMIC DNA]</scope>
    <source>
        <strain evidence="8">ATCC MYA-4604 / CBS 118893</strain>
    </source>
</reference>
<dbReference type="VEuPathDB" id="FungiDB:MGYG_07294"/>
<sequence>MASDHTNDDSKYMFGSQPNIRNACDACHKRKIRCMVSRNGGPCYNCKSRGLSCYFLPRYRSGRPRRRDNSSPETIETITPTPTPTPPSTNNSFWPGAQKAVTSSTRKSPTVVDQNNDLLGWVSDQDFTAQIEEHGSDLRVSGQPLRLPGAIDGPFMEPEQTAFPNFTDPSCQPFSDIQPDDLVTLPPLPNIQTPSWSPAFRQPSDRSNYRNGISGEGGFTSLLEQCSRLQRHLTLTEKEGPAGSGETGLPTQKKNDMSDNQVQEILEDVDASCKLMLEMCDEGGLFKSASAQVNNLLDSASISLIITAVFKVFQICDVLFSGQVLRVHSMKDILRQKRLDFNITQARIVTARIEQLTQSRPLISQELSKRAVYIEERFTSQRGRSSAEMDGSPET</sequence>
<dbReference type="GeneID" id="10026543"/>
<evidence type="ECO:0000256" key="5">
    <source>
        <dbReference type="SAM" id="MobiDB-lite"/>
    </source>
</evidence>
<dbReference type="InterPro" id="IPR001138">
    <property type="entry name" value="Zn2Cys6_DnaBD"/>
</dbReference>
<keyword evidence="8" id="KW-1185">Reference proteome</keyword>
<evidence type="ECO:0000256" key="4">
    <source>
        <dbReference type="ARBA" id="ARBA00023242"/>
    </source>
</evidence>
<dbReference type="OrthoDB" id="4337564at2759"/>
<feature type="domain" description="Zn(2)-C6 fungal-type" evidence="6">
    <location>
        <begin position="23"/>
        <end position="55"/>
    </location>
</feature>
<keyword evidence="4" id="KW-0539">Nucleus</keyword>
<organism evidence="8">
    <name type="scientific">Arthroderma gypseum (strain ATCC MYA-4604 / CBS 118893)</name>
    <name type="common">Microsporum gypseum</name>
    <dbReference type="NCBI Taxonomy" id="535722"/>
    <lineage>
        <taxon>Eukaryota</taxon>
        <taxon>Fungi</taxon>
        <taxon>Dikarya</taxon>
        <taxon>Ascomycota</taxon>
        <taxon>Pezizomycotina</taxon>
        <taxon>Eurotiomycetes</taxon>
        <taxon>Eurotiomycetidae</taxon>
        <taxon>Onygenales</taxon>
        <taxon>Arthrodermataceae</taxon>
        <taxon>Nannizzia</taxon>
    </lineage>
</organism>
<dbReference type="SUPFAM" id="SSF57701">
    <property type="entry name" value="Zn2/Cys6 DNA-binding domain"/>
    <property type="match status" value="1"/>
</dbReference>
<dbReference type="GO" id="GO:0000981">
    <property type="term" value="F:DNA-binding transcription factor activity, RNA polymerase II-specific"/>
    <property type="evidence" value="ECO:0007669"/>
    <property type="project" value="InterPro"/>
</dbReference>
<keyword evidence="1" id="KW-0805">Transcription regulation</keyword>
<name>E4V2M0_ARTGP</name>
<feature type="region of interest" description="Disordered" evidence="5">
    <location>
        <begin position="235"/>
        <end position="256"/>
    </location>
</feature>
<gene>
    <name evidence="7" type="ORF">MGYG_07294</name>
</gene>
<dbReference type="GO" id="GO:0008270">
    <property type="term" value="F:zinc ion binding"/>
    <property type="evidence" value="ECO:0007669"/>
    <property type="project" value="InterPro"/>
</dbReference>
<dbReference type="InParanoid" id="E4V2M0"/>
<dbReference type="PROSITE" id="PS50048">
    <property type="entry name" value="ZN2_CY6_FUNGAL_2"/>
    <property type="match status" value="1"/>
</dbReference>
<dbReference type="InterPro" id="IPR036864">
    <property type="entry name" value="Zn2-C6_fun-type_DNA-bd_sf"/>
</dbReference>
<dbReference type="RefSeq" id="XP_003171293.1">
    <property type="nucleotide sequence ID" value="XM_003171245.1"/>
</dbReference>
<evidence type="ECO:0000256" key="2">
    <source>
        <dbReference type="ARBA" id="ARBA00023125"/>
    </source>
</evidence>
<evidence type="ECO:0000256" key="3">
    <source>
        <dbReference type="ARBA" id="ARBA00023163"/>
    </source>
</evidence>
<proteinExistence type="predicted"/>
<dbReference type="CDD" id="cd00067">
    <property type="entry name" value="GAL4"/>
    <property type="match status" value="1"/>
</dbReference>
<dbReference type="PROSITE" id="PS00463">
    <property type="entry name" value="ZN2_CY6_FUNGAL_1"/>
    <property type="match status" value="1"/>
</dbReference>
<keyword evidence="3" id="KW-0804">Transcription</keyword>
<keyword evidence="2" id="KW-0238">DNA-binding</keyword>
<dbReference type="STRING" id="535722.E4V2M0"/>
<feature type="region of interest" description="Disordered" evidence="5">
    <location>
        <begin position="62"/>
        <end position="94"/>
    </location>
</feature>
<dbReference type="AlphaFoldDB" id="E4V2M0"/>
<dbReference type="Gene3D" id="4.10.240.10">
    <property type="entry name" value="Zn(2)-C6 fungal-type DNA-binding domain"/>
    <property type="match status" value="1"/>
</dbReference>
<accession>E4V2M0</accession>
<evidence type="ECO:0000256" key="1">
    <source>
        <dbReference type="ARBA" id="ARBA00023015"/>
    </source>
</evidence>
<dbReference type="SMART" id="SM00066">
    <property type="entry name" value="GAL4"/>
    <property type="match status" value="1"/>
</dbReference>
<evidence type="ECO:0000313" key="7">
    <source>
        <dbReference type="EMBL" id="EFR04285.1"/>
    </source>
</evidence>
<feature type="compositionally biased region" description="Low complexity" evidence="5">
    <location>
        <begin position="71"/>
        <end position="80"/>
    </location>
</feature>
<dbReference type="GO" id="GO:0003677">
    <property type="term" value="F:DNA binding"/>
    <property type="evidence" value="ECO:0007669"/>
    <property type="project" value="UniProtKB-KW"/>
</dbReference>
<dbReference type="eggNOG" id="ENOG502SX45">
    <property type="taxonomic scope" value="Eukaryota"/>
</dbReference>
<dbReference type="InterPro" id="IPR050797">
    <property type="entry name" value="Carb_Metab_Trans_Reg"/>
</dbReference>
<dbReference type="OMA" id="CARLQRH"/>
<dbReference type="PANTHER" id="PTHR31668">
    <property type="entry name" value="GLUCOSE TRANSPORT TRANSCRIPTION REGULATOR RGT1-RELATED-RELATED"/>
    <property type="match status" value="1"/>
</dbReference>
<evidence type="ECO:0000313" key="8">
    <source>
        <dbReference type="Proteomes" id="UP000002669"/>
    </source>
</evidence>
<protein>
    <recommendedName>
        <fullName evidence="6">Zn(2)-C6 fungal-type domain-containing protein</fullName>
    </recommendedName>
</protein>
<dbReference type="EMBL" id="DS989827">
    <property type="protein sequence ID" value="EFR04285.1"/>
    <property type="molecule type" value="Genomic_DNA"/>
</dbReference>
<dbReference type="Proteomes" id="UP000002669">
    <property type="component" value="Unassembled WGS sequence"/>
</dbReference>